<comment type="caution">
    <text evidence="1">The sequence shown here is derived from an EMBL/GenBank/DDBJ whole genome shotgun (WGS) entry which is preliminary data.</text>
</comment>
<proteinExistence type="predicted"/>
<name>A0A2V3UWI8_9SPHN</name>
<gene>
    <name evidence="1" type="ORF">C7451_10959</name>
</gene>
<dbReference type="CDD" id="cd04508">
    <property type="entry name" value="Tudor_SF"/>
    <property type="match status" value="1"/>
</dbReference>
<organism evidence="1 2">
    <name type="scientific">Blastomonas natatoria</name>
    <dbReference type="NCBI Taxonomy" id="34015"/>
    <lineage>
        <taxon>Bacteria</taxon>
        <taxon>Pseudomonadati</taxon>
        <taxon>Pseudomonadota</taxon>
        <taxon>Alphaproteobacteria</taxon>
        <taxon>Sphingomonadales</taxon>
        <taxon>Sphingomonadaceae</taxon>
        <taxon>Blastomonas</taxon>
    </lineage>
</organism>
<accession>A0A2V3UWI8</accession>
<reference evidence="1 2" key="1">
    <citation type="submission" date="2018-05" db="EMBL/GenBank/DDBJ databases">
        <title>Genomic Encyclopedia of Type Strains, Phase IV (KMG-IV): sequencing the most valuable type-strain genomes for metagenomic binning, comparative biology and taxonomic classification.</title>
        <authorList>
            <person name="Goeker M."/>
        </authorList>
    </citation>
    <scope>NUCLEOTIDE SEQUENCE [LARGE SCALE GENOMIC DNA]</scope>
    <source>
        <strain evidence="1 2">DSM 3183</strain>
    </source>
</reference>
<dbReference type="Proteomes" id="UP000248014">
    <property type="component" value="Unassembled WGS sequence"/>
</dbReference>
<dbReference type="AlphaFoldDB" id="A0A2V3UWI8"/>
<keyword evidence="2" id="KW-1185">Reference proteome</keyword>
<evidence type="ECO:0000313" key="2">
    <source>
        <dbReference type="Proteomes" id="UP000248014"/>
    </source>
</evidence>
<dbReference type="EMBL" id="QJJM01000009">
    <property type="protein sequence ID" value="PXW73773.1"/>
    <property type="molecule type" value="Genomic_DNA"/>
</dbReference>
<sequence length="213" mass="23827">MLKRRGWKVTTDLPPSARERFYPAGRTDPIMVPKGIDPGFSYNPGTEHLRAIADKALESVEDAAQAGLTNAAQQTIREIVADPAFDQFAALPDQPFPIAALTADQAAAVGATARTVRFSPQTLEKQKRHHAELTIADYRLLPEIISNPAHALREDDRRVRLLWESDGQWWRATVKATEQGDELYVLSMHRLRIDDVSSLVSRFAAILEWFGAR</sequence>
<protein>
    <submittedName>
        <fullName evidence="1">Uncharacterized protein</fullName>
    </submittedName>
</protein>
<evidence type="ECO:0000313" key="1">
    <source>
        <dbReference type="EMBL" id="PXW73773.1"/>
    </source>
</evidence>